<keyword evidence="3" id="KW-1185">Reference proteome</keyword>
<dbReference type="GeneID" id="14904218"/>
<keyword evidence="1" id="KW-1133">Transmembrane helix</keyword>
<organism evidence="2 3">
    <name type="scientific">Ichthyophthirius multifiliis</name>
    <name type="common">White spot disease agent</name>
    <name type="synonym">Ich</name>
    <dbReference type="NCBI Taxonomy" id="5932"/>
    <lineage>
        <taxon>Eukaryota</taxon>
        <taxon>Sar</taxon>
        <taxon>Alveolata</taxon>
        <taxon>Ciliophora</taxon>
        <taxon>Intramacronucleata</taxon>
        <taxon>Oligohymenophorea</taxon>
        <taxon>Hymenostomatida</taxon>
        <taxon>Ophryoglenina</taxon>
        <taxon>Ichthyophthirius</taxon>
    </lineage>
</organism>
<proteinExistence type="predicted"/>
<dbReference type="Proteomes" id="UP000008983">
    <property type="component" value="Unassembled WGS sequence"/>
</dbReference>
<reference evidence="2 3" key="1">
    <citation type="submission" date="2011-07" db="EMBL/GenBank/DDBJ databases">
        <authorList>
            <person name="Coyne R."/>
            <person name="Brami D."/>
            <person name="Johnson J."/>
            <person name="Hostetler J."/>
            <person name="Hannick L."/>
            <person name="Clark T."/>
            <person name="Cassidy-Hanley D."/>
            <person name="Inman J."/>
        </authorList>
    </citation>
    <scope>NUCLEOTIDE SEQUENCE [LARGE SCALE GENOMIC DNA]</scope>
    <source>
        <strain evidence="2 3">G5</strain>
    </source>
</reference>
<protein>
    <recommendedName>
        <fullName evidence="4">Transmembrane protein</fullName>
    </recommendedName>
</protein>
<evidence type="ECO:0000313" key="2">
    <source>
        <dbReference type="EMBL" id="EGR28143.1"/>
    </source>
</evidence>
<dbReference type="EMBL" id="GL984286">
    <property type="protein sequence ID" value="EGR28143.1"/>
    <property type="molecule type" value="Genomic_DNA"/>
</dbReference>
<evidence type="ECO:0000256" key="1">
    <source>
        <dbReference type="SAM" id="Phobius"/>
    </source>
</evidence>
<gene>
    <name evidence="2" type="ORF">IMG5_182270</name>
</gene>
<evidence type="ECO:0008006" key="4">
    <source>
        <dbReference type="Google" id="ProtNLM"/>
    </source>
</evidence>
<dbReference type="AlphaFoldDB" id="G0R311"/>
<dbReference type="InParanoid" id="G0R311"/>
<feature type="transmembrane region" description="Helical" evidence="1">
    <location>
        <begin position="235"/>
        <end position="251"/>
    </location>
</feature>
<keyword evidence="1" id="KW-0812">Transmembrane</keyword>
<dbReference type="OMA" id="KMPRNNF"/>
<feature type="transmembrane region" description="Helical" evidence="1">
    <location>
        <begin position="197"/>
        <end position="214"/>
    </location>
</feature>
<keyword evidence="1" id="KW-0472">Membrane</keyword>
<dbReference type="RefSeq" id="XP_004027488.1">
    <property type="nucleotide sequence ID" value="XM_004027439.1"/>
</dbReference>
<evidence type="ECO:0000313" key="3">
    <source>
        <dbReference type="Proteomes" id="UP000008983"/>
    </source>
</evidence>
<accession>G0R311</accession>
<feature type="transmembrane region" description="Helical" evidence="1">
    <location>
        <begin position="161"/>
        <end position="185"/>
    </location>
</feature>
<feature type="transmembrane region" description="Helical" evidence="1">
    <location>
        <begin position="127"/>
        <end position="149"/>
    </location>
</feature>
<sequence>MISFISYLFIIKLIIYQHLQAFGYYSFIKFGFLINQVSYVFKYLHYYQILHFIKFSNSQDLLNNLHLFNFQHHLNEQILLFFINLSHHRVRQVIIRHYEIRLLSFLFLVNWKNLILQEVLLLHNYFFRFQFLNLYIPLLLMNFMLYFHVEFQNFILIKYQAFLLLQMFLILFFIQIFLSTFKYFFLLFFRNPFLDYLIQYYAFLTQTQHFYVYFNQFNDYLLQQNQFHQFKFTPIHLLQYYFYFIVAHLQYNHLKYLYFLN</sequence>
<name>G0R311_ICHMU</name>